<dbReference type="EMBL" id="JAPFFF010000029">
    <property type="protein sequence ID" value="KAK8846496.1"/>
    <property type="molecule type" value="Genomic_DNA"/>
</dbReference>
<proteinExistence type="predicted"/>
<comment type="caution">
    <text evidence="1">The sequence shown here is derived from an EMBL/GenBank/DDBJ whole genome shotgun (WGS) entry which is preliminary data.</text>
</comment>
<reference evidence="1 2" key="1">
    <citation type="submission" date="2024-04" db="EMBL/GenBank/DDBJ databases">
        <title>Tritrichomonas musculus Genome.</title>
        <authorList>
            <person name="Alves-Ferreira E."/>
            <person name="Grigg M."/>
            <person name="Lorenzi H."/>
            <person name="Galac M."/>
        </authorList>
    </citation>
    <scope>NUCLEOTIDE SEQUENCE [LARGE SCALE GENOMIC DNA]</scope>
    <source>
        <strain evidence="1 2">EAF2021</strain>
    </source>
</reference>
<gene>
    <name evidence="1" type="ORF">M9Y10_020519</name>
</gene>
<organism evidence="1 2">
    <name type="scientific">Tritrichomonas musculus</name>
    <dbReference type="NCBI Taxonomy" id="1915356"/>
    <lineage>
        <taxon>Eukaryota</taxon>
        <taxon>Metamonada</taxon>
        <taxon>Parabasalia</taxon>
        <taxon>Tritrichomonadida</taxon>
        <taxon>Tritrichomonadidae</taxon>
        <taxon>Tritrichomonas</taxon>
    </lineage>
</organism>
<evidence type="ECO:0000313" key="1">
    <source>
        <dbReference type="EMBL" id="KAK8846496.1"/>
    </source>
</evidence>
<keyword evidence="2" id="KW-1185">Reference proteome</keyword>
<evidence type="ECO:0000313" key="2">
    <source>
        <dbReference type="Proteomes" id="UP001470230"/>
    </source>
</evidence>
<accession>A0ABR2HGG4</accession>
<dbReference type="Proteomes" id="UP001470230">
    <property type="component" value="Unassembled WGS sequence"/>
</dbReference>
<sequence>MNKEGFTLQNPAIITTRQFGDGVFNALGNIILGIDHSRNNFLSFNIQPIYKGCFCSLFIWDFDRLHISVNNPKKQILLFSPTGKISANPNKFEVTLIEISDQPLKYFVYGRSPASDESFLYISLIMNDDQTHNFSFSANDSNFDFNPKTSILFNPVSIAINCLSTVKIMTFLPHEKVNEKPKLKTIQFDIENYLKTRLQCNIKNVEYYQTSIIDKDENESSFIIFIGFTFYNEKVGKWTAAFIIMNVPVNGKPVRQLHQESVSFEKRPQGDELKETVVKWEKDFLLICNKKIDSRLNVLTNKNKPGVDMNGIRLIKIPEINLIIADERNGIIKF</sequence>
<protein>
    <submittedName>
        <fullName evidence="1">Uncharacterized protein</fullName>
    </submittedName>
</protein>
<name>A0ABR2HGG4_9EUKA</name>